<dbReference type="GO" id="GO:0016301">
    <property type="term" value="F:kinase activity"/>
    <property type="evidence" value="ECO:0007669"/>
    <property type="project" value="UniProtKB-KW"/>
</dbReference>
<proteinExistence type="predicted"/>
<accession>A0ABV4UNZ6</accession>
<name>A0ABV4UNZ6_9MICC</name>
<dbReference type="Proteomes" id="UP001575652">
    <property type="component" value="Unassembled WGS sequence"/>
</dbReference>
<dbReference type="RefSeq" id="WP_373971610.1">
    <property type="nucleotide sequence ID" value="NZ_JBHDLJ010000004.1"/>
</dbReference>
<dbReference type="EMBL" id="JBHDLJ010000004">
    <property type="protein sequence ID" value="MFB0834445.1"/>
    <property type="molecule type" value="Genomic_DNA"/>
</dbReference>
<keyword evidence="2" id="KW-1185">Reference proteome</keyword>
<comment type="caution">
    <text evidence="1">The sequence shown here is derived from an EMBL/GenBank/DDBJ whole genome shotgun (WGS) entry which is preliminary data.</text>
</comment>
<dbReference type="Gene3D" id="3.40.50.300">
    <property type="entry name" value="P-loop containing nucleotide triphosphate hydrolases"/>
    <property type="match status" value="1"/>
</dbReference>
<dbReference type="InterPro" id="IPR027417">
    <property type="entry name" value="P-loop_NTPase"/>
</dbReference>
<dbReference type="SUPFAM" id="SSF52540">
    <property type="entry name" value="P-loop containing nucleoside triphosphate hydrolases"/>
    <property type="match status" value="1"/>
</dbReference>
<organism evidence="1 2">
    <name type="scientific">Arthrobacter halodurans</name>
    <dbReference type="NCBI Taxonomy" id="516699"/>
    <lineage>
        <taxon>Bacteria</taxon>
        <taxon>Bacillati</taxon>
        <taxon>Actinomycetota</taxon>
        <taxon>Actinomycetes</taxon>
        <taxon>Micrococcales</taxon>
        <taxon>Micrococcaceae</taxon>
        <taxon>Arthrobacter</taxon>
    </lineage>
</organism>
<sequence length="204" mass="22597">MDAVPHPATPLLLLGGPSGAGKSYLAGRYGRPHVELDNFYRELAEHTPESPLPLTGYGEVDWDDAGTWNREAAVDAVMDLLENGQMQVPDYSIASSSYDGYRTVALAEGPVVAEGIFVDRVLGPLRALGVRVDAVYIDVSPWTTAARRLLRDVRERRKPLPFLLRRGWSLLLQDRSIRRRYLDAGFRPVPKRRVKSMLAGLSAG</sequence>
<keyword evidence="1" id="KW-0808">Transferase</keyword>
<evidence type="ECO:0000313" key="1">
    <source>
        <dbReference type="EMBL" id="MFB0834445.1"/>
    </source>
</evidence>
<reference evidence="1 2" key="1">
    <citation type="submission" date="2024-09" db="EMBL/GenBank/DDBJ databases">
        <authorList>
            <person name="Salinas-Garcia M.A."/>
            <person name="Prieme A."/>
        </authorList>
    </citation>
    <scope>NUCLEOTIDE SEQUENCE [LARGE SCALE GENOMIC DNA]</scope>
    <source>
        <strain evidence="1 2">DSM 21081</strain>
    </source>
</reference>
<gene>
    <name evidence="1" type="ORF">ACETWP_07585</name>
</gene>
<protein>
    <submittedName>
        <fullName evidence="1">Uridine kinase</fullName>
    </submittedName>
</protein>
<keyword evidence="1" id="KW-0418">Kinase</keyword>
<evidence type="ECO:0000313" key="2">
    <source>
        <dbReference type="Proteomes" id="UP001575652"/>
    </source>
</evidence>